<organism evidence="3 4">
    <name type="scientific">Sorangium atrum</name>
    <dbReference type="NCBI Taxonomy" id="2995308"/>
    <lineage>
        <taxon>Bacteria</taxon>
        <taxon>Pseudomonadati</taxon>
        <taxon>Myxococcota</taxon>
        <taxon>Polyangia</taxon>
        <taxon>Polyangiales</taxon>
        <taxon>Polyangiaceae</taxon>
        <taxon>Sorangium</taxon>
    </lineage>
</organism>
<dbReference type="Proteomes" id="UP001217485">
    <property type="component" value="Unassembled WGS sequence"/>
</dbReference>
<evidence type="ECO:0000256" key="2">
    <source>
        <dbReference type="SAM" id="SignalP"/>
    </source>
</evidence>
<evidence type="ECO:0000256" key="1">
    <source>
        <dbReference type="SAM" id="MobiDB-lite"/>
    </source>
</evidence>
<dbReference type="EMBL" id="JAQNDK010000002">
    <property type="protein sequence ID" value="MDC0680557.1"/>
    <property type="molecule type" value="Genomic_DNA"/>
</dbReference>
<comment type="caution">
    <text evidence="3">The sequence shown here is derived from an EMBL/GenBank/DDBJ whole genome shotgun (WGS) entry which is preliminary data.</text>
</comment>
<keyword evidence="4" id="KW-1185">Reference proteome</keyword>
<sequence>MIPNFVAGLFSLFPILVLPLLGADPPEDAGDSGSQVGQGSELEIPGLPGEGASRFAYSISCIEGSTGKKTFLTEDDFCSALRDEQVCSESAAIFALFHGCP</sequence>
<name>A0ABT5C5X0_9BACT</name>
<evidence type="ECO:0000313" key="3">
    <source>
        <dbReference type="EMBL" id="MDC0680557.1"/>
    </source>
</evidence>
<dbReference type="RefSeq" id="WP_272097589.1">
    <property type="nucleotide sequence ID" value="NZ_JAQNDK010000002.1"/>
</dbReference>
<reference evidence="3 4" key="1">
    <citation type="submission" date="2023-01" db="EMBL/GenBank/DDBJ databases">
        <title>Minimal conservation of predation-associated metabolite biosynthetic gene clusters underscores biosynthetic potential of Myxococcota including descriptions for ten novel species: Archangium lansinium sp. nov., Myxococcus landrumus sp. nov., Nannocystis bai.</title>
        <authorList>
            <person name="Ahearne A."/>
            <person name="Stevens C."/>
            <person name="Dowd S."/>
        </authorList>
    </citation>
    <scope>NUCLEOTIDE SEQUENCE [LARGE SCALE GENOMIC DNA]</scope>
    <source>
        <strain evidence="3 4">WIWO2</strain>
    </source>
</reference>
<protein>
    <recommendedName>
        <fullName evidence="5">Secreted protein</fullName>
    </recommendedName>
</protein>
<feature type="chain" id="PRO_5046782579" description="Secreted protein" evidence="2">
    <location>
        <begin position="24"/>
        <end position="101"/>
    </location>
</feature>
<evidence type="ECO:0000313" key="4">
    <source>
        <dbReference type="Proteomes" id="UP001217485"/>
    </source>
</evidence>
<proteinExistence type="predicted"/>
<feature type="signal peptide" evidence="2">
    <location>
        <begin position="1"/>
        <end position="23"/>
    </location>
</feature>
<accession>A0ABT5C5X0</accession>
<gene>
    <name evidence="3" type="ORF">POL72_22655</name>
</gene>
<feature type="region of interest" description="Disordered" evidence="1">
    <location>
        <begin position="26"/>
        <end position="48"/>
    </location>
</feature>
<keyword evidence="2" id="KW-0732">Signal</keyword>
<evidence type="ECO:0008006" key="5">
    <source>
        <dbReference type="Google" id="ProtNLM"/>
    </source>
</evidence>